<evidence type="ECO:0000313" key="2">
    <source>
        <dbReference type="Proteomes" id="UP000789375"/>
    </source>
</evidence>
<dbReference type="EMBL" id="CAJVPP010021765">
    <property type="protein sequence ID" value="CAG8743506.1"/>
    <property type="molecule type" value="Genomic_DNA"/>
</dbReference>
<gene>
    <name evidence="1" type="ORF">FMOSSE_LOCUS16279</name>
</gene>
<dbReference type="AlphaFoldDB" id="A0A9N9IPN0"/>
<sequence>VDQYTAQHFICYYGDSIDKQDERIYDIDFLINIKKAYIELIDYLLYFSNIKYNRITL</sequence>
<evidence type="ECO:0000313" key="1">
    <source>
        <dbReference type="EMBL" id="CAG8743506.1"/>
    </source>
</evidence>
<feature type="non-terminal residue" evidence="1">
    <location>
        <position position="1"/>
    </location>
</feature>
<comment type="caution">
    <text evidence="1">The sequence shown here is derived from an EMBL/GenBank/DDBJ whole genome shotgun (WGS) entry which is preliminary data.</text>
</comment>
<proteinExistence type="predicted"/>
<keyword evidence="2" id="KW-1185">Reference proteome</keyword>
<dbReference type="Proteomes" id="UP000789375">
    <property type="component" value="Unassembled WGS sequence"/>
</dbReference>
<name>A0A9N9IPN0_FUNMO</name>
<reference evidence="1" key="1">
    <citation type="submission" date="2021-06" db="EMBL/GenBank/DDBJ databases">
        <authorList>
            <person name="Kallberg Y."/>
            <person name="Tangrot J."/>
            <person name="Rosling A."/>
        </authorList>
    </citation>
    <scope>NUCLEOTIDE SEQUENCE</scope>
    <source>
        <strain evidence="1">87-6 pot B 2015</strain>
    </source>
</reference>
<accession>A0A9N9IPN0</accession>
<protein>
    <submittedName>
        <fullName evidence="1">15568_t:CDS:1</fullName>
    </submittedName>
</protein>
<feature type="non-terminal residue" evidence="1">
    <location>
        <position position="57"/>
    </location>
</feature>
<organism evidence="1 2">
    <name type="scientific">Funneliformis mosseae</name>
    <name type="common">Endomycorrhizal fungus</name>
    <name type="synonym">Glomus mosseae</name>
    <dbReference type="NCBI Taxonomy" id="27381"/>
    <lineage>
        <taxon>Eukaryota</taxon>
        <taxon>Fungi</taxon>
        <taxon>Fungi incertae sedis</taxon>
        <taxon>Mucoromycota</taxon>
        <taxon>Glomeromycotina</taxon>
        <taxon>Glomeromycetes</taxon>
        <taxon>Glomerales</taxon>
        <taxon>Glomeraceae</taxon>
        <taxon>Funneliformis</taxon>
    </lineage>
</organism>